<protein>
    <submittedName>
        <fullName evidence="2">G_PROTEIN_RECEP_F1_2 domain-containing protein</fullName>
    </submittedName>
</protein>
<dbReference type="Proteomes" id="UP000095286">
    <property type="component" value="Unplaced"/>
</dbReference>
<name>A0AC35U4F0_9BILA</name>
<reference evidence="2" key="1">
    <citation type="submission" date="2016-11" db="UniProtKB">
        <authorList>
            <consortium name="WormBaseParasite"/>
        </authorList>
    </citation>
    <scope>IDENTIFICATION</scope>
    <source>
        <strain evidence="2">KR3021</strain>
    </source>
</reference>
<dbReference type="WBParaSite" id="RSKR_0000714166.1">
    <property type="protein sequence ID" value="RSKR_0000714166.1"/>
    <property type="gene ID" value="RSKR_0000714166"/>
</dbReference>
<proteinExistence type="predicted"/>
<organism evidence="1 2">
    <name type="scientific">Rhabditophanes sp. KR3021</name>
    <dbReference type="NCBI Taxonomy" id="114890"/>
    <lineage>
        <taxon>Eukaryota</taxon>
        <taxon>Metazoa</taxon>
        <taxon>Ecdysozoa</taxon>
        <taxon>Nematoda</taxon>
        <taxon>Chromadorea</taxon>
        <taxon>Rhabditida</taxon>
        <taxon>Tylenchina</taxon>
        <taxon>Panagrolaimomorpha</taxon>
        <taxon>Strongyloidoidea</taxon>
        <taxon>Alloionematidae</taxon>
        <taxon>Rhabditophanes</taxon>
    </lineage>
</organism>
<accession>A0AC35U4F0</accession>
<evidence type="ECO:0000313" key="2">
    <source>
        <dbReference type="WBParaSite" id="RSKR_0000714166.1"/>
    </source>
</evidence>
<sequence>MITIVYCKVFIFCSISINELIFLVIEFNGDPLMLYKFDQENSYTDTYLTQNSKVIIFNATNIPYILCLVVLIVYITLMFGIITTYLAKYRKIMRNRRDHISSNTYKLNDDFFKILFLQTISPVVLLFVPFVIALFMLILKMPARNFITNIMISGSCVPLFNGLFLLIFLRKSRIIMTHRFKMIANSILLQPPNNYISFHCVIILRTAELRVI</sequence>
<evidence type="ECO:0000313" key="1">
    <source>
        <dbReference type="Proteomes" id="UP000095286"/>
    </source>
</evidence>